<feature type="transmembrane region" description="Helical" evidence="8">
    <location>
        <begin position="517"/>
        <end position="537"/>
    </location>
</feature>
<evidence type="ECO:0000313" key="10">
    <source>
        <dbReference type="Proteomes" id="UP000483035"/>
    </source>
</evidence>
<evidence type="ECO:0000256" key="4">
    <source>
        <dbReference type="ARBA" id="ARBA00022475"/>
    </source>
</evidence>
<evidence type="ECO:0000256" key="7">
    <source>
        <dbReference type="ARBA" id="ARBA00023136"/>
    </source>
</evidence>
<dbReference type="GO" id="GO:0005886">
    <property type="term" value="C:plasma membrane"/>
    <property type="evidence" value="ECO:0007669"/>
    <property type="project" value="UniProtKB-SubCell"/>
</dbReference>
<evidence type="ECO:0000256" key="5">
    <source>
        <dbReference type="ARBA" id="ARBA00022692"/>
    </source>
</evidence>
<dbReference type="PANTHER" id="PTHR30472:SF37">
    <property type="entry name" value="FE(3+) DICITRATE TRANSPORT SYSTEM PERMEASE PROTEIN FECD-RELATED"/>
    <property type="match status" value="1"/>
</dbReference>
<dbReference type="InterPro" id="IPR000522">
    <property type="entry name" value="ABC_transptr_permease_BtuC"/>
</dbReference>
<dbReference type="NCBIfam" id="NF007866">
    <property type="entry name" value="PRK10577.1-2"/>
    <property type="match status" value="1"/>
</dbReference>
<feature type="transmembrane region" description="Helical" evidence="8">
    <location>
        <begin position="557"/>
        <end position="579"/>
    </location>
</feature>
<feature type="transmembrane region" description="Helical" evidence="8">
    <location>
        <begin position="469"/>
        <end position="488"/>
    </location>
</feature>
<dbReference type="Gene3D" id="1.10.3470.10">
    <property type="entry name" value="ABC transporter involved in vitamin B12 uptake, BtuC"/>
    <property type="match status" value="2"/>
</dbReference>
<evidence type="ECO:0000256" key="6">
    <source>
        <dbReference type="ARBA" id="ARBA00022989"/>
    </source>
</evidence>
<keyword evidence="5 8" id="KW-0812">Transmembrane</keyword>
<evidence type="ECO:0000256" key="3">
    <source>
        <dbReference type="ARBA" id="ARBA00022448"/>
    </source>
</evidence>
<keyword evidence="3" id="KW-0813">Transport</keyword>
<dbReference type="RefSeq" id="WP_163992720.1">
    <property type="nucleotide sequence ID" value="NZ_WUEY01000023.1"/>
</dbReference>
<dbReference type="GO" id="GO:0022857">
    <property type="term" value="F:transmembrane transporter activity"/>
    <property type="evidence" value="ECO:0007669"/>
    <property type="project" value="InterPro"/>
</dbReference>
<evidence type="ECO:0000256" key="1">
    <source>
        <dbReference type="ARBA" id="ARBA00004651"/>
    </source>
</evidence>
<reference evidence="9 10" key="1">
    <citation type="submission" date="2019-12" db="EMBL/GenBank/DDBJ databases">
        <title>Rhizobium genotypes associated with high levels of biological nitrogen fixation by grain legumes in a temperate-maritime cropping system.</title>
        <authorList>
            <person name="Maluk M."/>
            <person name="Francesc Ferrando Molina F."/>
            <person name="Lopez Del Egido L."/>
            <person name="Lafos M."/>
            <person name="Langarica-Fuentes A."/>
            <person name="Gebre Yohannes G."/>
            <person name="Young M.W."/>
            <person name="Martin P."/>
            <person name="Gantlett R."/>
            <person name="Kenicer G."/>
            <person name="Hawes C."/>
            <person name="Begg G.S."/>
            <person name="Quilliam R.S."/>
            <person name="Squire G.R."/>
            <person name="Poole P.S."/>
            <person name="Young P.W."/>
            <person name="Iannetta P.M."/>
            <person name="James E.K."/>
        </authorList>
    </citation>
    <scope>NUCLEOTIDE SEQUENCE [LARGE SCALE GENOMIC DNA]</scope>
    <source>
        <strain evidence="9 10">JHI1118</strain>
    </source>
</reference>
<feature type="transmembrane region" description="Helical" evidence="8">
    <location>
        <begin position="298"/>
        <end position="316"/>
    </location>
</feature>
<comment type="similarity">
    <text evidence="2">Belongs to the binding-protein-dependent transport system permease family. FecCD subfamily.</text>
</comment>
<accession>A0A6L9UE64</accession>
<dbReference type="SUPFAM" id="SSF81345">
    <property type="entry name" value="ABC transporter involved in vitamin B12 uptake, BtuC"/>
    <property type="match status" value="2"/>
</dbReference>
<dbReference type="GO" id="GO:0033214">
    <property type="term" value="P:siderophore-iron import into cell"/>
    <property type="evidence" value="ECO:0007669"/>
    <property type="project" value="TreeGrafter"/>
</dbReference>
<comment type="caution">
    <text evidence="9">The sequence shown here is derived from an EMBL/GenBank/DDBJ whole genome shotgun (WGS) entry which is preliminary data.</text>
</comment>
<protein>
    <submittedName>
        <fullName evidence="9">Fe(3+)-hydroxamate ABC transporter permease FhuB</fullName>
    </submittedName>
</protein>
<feature type="transmembrane region" description="Helical" evidence="8">
    <location>
        <begin position="439"/>
        <end position="457"/>
    </location>
</feature>
<feature type="transmembrane region" description="Helical" evidence="8">
    <location>
        <begin position="337"/>
        <end position="359"/>
    </location>
</feature>
<dbReference type="Proteomes" id="UP000483035">
    <property type="component" value="Unassembled WGS sequence"/>
</dbReference>
<dbReference type="EMBL" id="WUEY01000023">
    <property type="protein sequence ID" value="NEI73944.1"/>
    <property type="molecule type" value="Genomic_DNA"/>
</dbReference>
<feature type="transmembrane region" description="Helical" evidence="8">
    <location>
        <begin position="141"/>
        <end position="161"/>
    </location>
</feature>
<dbReference type="AlphaFoldDB" id="A0A6L9UE64"/>
<keyword evidence="4" id="KW-1003">Cell membrane</keyword>
<gene>
    <name evidence="9" type="primary">fhuB</name>
    <name evidence="9" type="ORF">GR212_30765</name>
</gene>
<comment type="subcellular location">
    <subcellularLocation>
        <location evidence="1">Cell membrane</location>
        <topology evidence="1">Multi-pass membrane protein</topology>
    </subcellularLocation>
</comment>
<keyword evidence="7 8" id="KW-0472">Membrane</keyword>
<feature type="transmembrane region" description="Helical" evidence="8">
    <location>
        <begin position="54"/>
        <end position="75"/>
    </location>
</feature>
<feature type="transmembrane region" description="Helical" evidence="8">
    <location>
        <begin position="112"/>
        <end position="129"/>
    </location>
</feature>
<organism evidence="9 10">
    <name type="scientific">Rhizobium lusitanum</name>
    <dbReference type="NCBI Taxonomy" id="293958"/>
    <lineage>
        <taxon>Bacteria</taxon>
        <taxon>Pseudomonadati</taxon>
        <taxon>Pseudomonadota</taxon>
        <taxon>Alphaproteobacteria</taxon>
        <taxon>Hyphomicrobiales</taxon>
        <taxon>Rhizobiaceae</taxon>
        <taxon>Rhizobium/Agrobacterium group</taxon>
        <taxon>Rhizobium</taxon>
    </lineage>
</organism>
<evidence type="ECO:0000256" key="2">
    <source>
        <dbReference type="ARBA" id="ARBA00007935"/>
    </source>
</evidence>
<dbReference type="PANTHER" id="PTHR30472">
    <property type="entry name" value="FERRIC ENTEROBACTIN TRANSPORT SYSTEM PERMEASE PROTEIN"/>
    <property type="match status" value="1"/>
</dbReference>
<dbReference type="InterPro" id="IPR037294">
    <property type="entry name" value="ABC_BtuC-like"/>
</dbReference>
<feature type="transmembrane region" description="Helical" evidence="8">
    <location>
        <begin position="379"/>
        <end position="401"/>
    </location>
</feature>
<evidence type="ECO:0000313" key="9">
    <source>
        <dbReference type="EMBL" id="NEI73944.1"/>
    </source>
</evidence>
<feature type="transmembrane region" description="Helical" evidence="8">
    <location>
        <begin position="87"/>
        <end position="106"/>
    </location>
</feature>
<feature type="transmembrane region" description="Helical" evidence="8">
    <location>
        <begin position="413"/>
        <end position="433"/>
    </location>
</feature>
<proteinExistence type="inferred from homology"/>
<feature type="transmembrane region" description="Helical" evidence="8">
    <location>
        <begin position="270"/>
        <end position="292"/>
    </location>
</feature>
<feature type="transmembrane region" description="Helical" evidence="8">
    <location>
        <begin position="627"/>
        <end position="643"/>
    </location>
</feature>
<evidence type="ECO:0000256" key="8">
    <source>
        <dbReference type="SAM" id="Phobius"/>
    </source>
</evidence>
<sequence length="651" mass="68572">MLAVASIGALAFAFIAATVIHLDRAFPAAFWYDLLASQGKIQTAILYYSALPRLAMALAAGACLGFVSAVMQVVLRNPIAEPATLGVSSGASLALTLASLLTPSLLENGRDMIGIAGASTAMLIVMALATRQNLSPIRLMLGGLIVSLLCGTMNALIVLFHHDNLQGMFIWNAGSLVQNDWHATHRLLIQISAATVLIAILLRPLAILQLQDENARGLGLPLAKIRLLVLGASVFLSAAVTSAVGVIGFVGLAGATLARAAGARRLKHRLLLSALIGALILATTDQGLQLLTGSFGEIPAGSLTALLGAPLMLWLLPHLASTPEISMSERRETDHRIWPAIALCVGLLLILAYIALALTNDMSHWRFAFGPDFWATVPWRWPRSLTAVSAGFMLGIAGVMSQRLTGNPLASPEVLGVSSGVGLGALVTVLAFAQPDRTIQMMSGAAGAILTMAFIFILARRSAFSPEKLLLAGLAISTLFSSTFTFLLTTGDPRVHTLLVWMAGSISNVSEHDATVAFGFALFTAAMLPLLGRWLAILPLGMSSARAIGVSGARSNTVLLIAISICTAIPTMLVGPLSFVGLMSPHIVRMIGPRRPIQQAFTAGLVSAIILLAADVFGRALLFPYEIPAGLMASMVGAPYFLFSMRRTRSR</sequence>
<feature type="transmembrane region" description="Helical" evidence="8">
    <location>
        <begin position="187"/>
        <end position="206"/>
    </location>
</feature>
<dbReference type="Pfam" id="PF01032">
    <property type="entry name" value="FecCD"/>
    <property type="match status" value="2"/>
</dbReference>
<dbReference type="CDD" id="cd06550">
    <property type="entry name" value="TM_ABC_iron-siderophores_like"/>
    <property type="match status" value="2"/>
</dbReference>
<keyword evidence="6 8" id="KW-1133">Transmembrane helix</keyword>
<name>A0A6L9UE64_9HYPH</name>